<evidence type="ECO:0000256" key="1">
    <source>
        <dbReference type="ARBA" id="ARBA00004173"/>
    </source>
</evidence>
<evidence type="ECO:0000256" key="3">
    <source>
        <dbReference type="ARBA" id="ARBA00022980"/>
    </source>
</evidence>
<name>A0A7S4IRP3_9STRA</name>
<dbReference type="AlphaFoldDB" id="A0A7S4IRP3"/>
<dbReference type="InterPro" id="IPR036049">
    <property type="entry name" value="Ribosomal_uL29_sf"/>
</dbReference>
<dbReference type="Pfam" id="PF06984">
    <property type="entry name" value="MRP-L47"/>
    <property type="match status" value="1"/>
</dbReference>
<dbReference type="GO" id="GO:0003735">
    <property type="term" value="F:structural constituent of ribosome"/>
    <property type="evidence" value="ECO:0007669"/>
    <property type="project" value="InterPro"/>
</dbReference>
<feature type="compositionally biased region" description="Acidic residues" evidence="7">
    <location>
        <begin position="155"/>
        <end position="178"/>
    </location>
</feature>
<dbReference type="GO" id="GO:0032543">
    <property type="term" value="P:mitochondrial translation"/>
    <property type="evidence" value="ECO:0007669"/>
    <property type="project" value="TreeGrafter"/>
</dbReference>
<evidence type="ECO:0000256" key="4">
    <source>
        <dbReference type="ARBA" id="ARBA00023128"/>
    </source>
</evidence>
<dbReference type="PANTHER" id="PTHR21183">
    <property type="entry name" value="RIBOSOMAL PROTEIN L47, MITOCHONDRIAL-RELATED"/>
    <property type="match status" value="1"/>
</dbReference>
<comment type="subcellular location">
    <subcellularLocation>
        <location evidence="1">Mitochondrion</location>
    </subcellularLocation>
</comment>
<keyword evidence="5" id="KW-0687">Ribonucleoprotein</keyword>
<organism evidence="8">
    <name type="scientific">Odontella aurita</name>
    <dbReference type="NCBI Taxonomy" id="265563"/>
    <lineage>
        <taxon>Eukaryota</taxon>
        <taxon>Sar</taxon>
        <taxon>Stramenopiles</taxon>
        <taxon>Ochrophyta</taxon>
        <taxon>Bacillariophyta</taxon>
        <taxon>Mediophyceae</taxon>
        <taxon>Biddulphiophycidae</taxon>
        <taxon>Eupodiscales</taxon>
        <taxon>Odontellaceae</taxon>
        <taxon>Odontella</taxon>
    </lineage>
</organism>
<dbReference type="EMBL" id="HBKQ01021491">
    <property type="protein sequence ID" value="CAE2237806.1"/>
    <property type="molecule type" value="Transcribed_RNA"/>
</dbReference>
<proteinExistence type="inferred from homology"/>
<reference evidence="8" key="1">
    <citation type="submission" date="2021-01" db="EMBL/GenBank/DDBJ databases">
        <authorList>
            <person name="Corre E."/>
            <person name="Pelletier E."/>
            <person name="Niang G."/>
            <person name="Scheremetjew M."/>
            <person name="Finn R."/>
            <person name="Kale V."/>
            <person name="Holt S."/>
            <person name="Cochrane G."/>
            <person name="Meng A."/>
            <person name="Brown T."/>
            <person name="Cohen L."/>
        </authorList>
    </citation>
    <scope>NUCLEOTIDE SEQUENCE</scope>
    <source>
        <strain evidence="8">Isolate 1302-5</strain>
    </source>
</reference>
<evidence type="ECO:0000256" key="5">
    <source>
        <dbReference type="ARBA" id="ARBA00023274"/>
    </source>
</evidence>
<evidence type="ECO:0000256" key="6">
    <source>
        <dbReference type="ARBA" id="ARBA00035289"/>
    </source>
</evidence>
<protein>
    <recommendedName>
        <fullName evidence="6">Large ribosomal subunit protein uL29m</fullName>
    </recommendedName>
</protein>
<dbReference type="GO" id="GO:0005762">
    <property type="term" value="C:mitochondrial large ribosomal subunit"/>
    <property type="evidence" value="ECO:0007669"/>
    <property type="project" value="TreeGrafter"/>
</dbReference>
<evidence type="ECO:0000256" key="2">
    <source>
        <dbReference type="ARBA" id="ARBA00009254"/>
    </source>
</evidence>
<dbReference type="SUPFAM" id="SSF46561">
    <property type="entry name" value="Ribosomal protein L29 (L29p)"/>
    <property type="match status" value="1"/>
</dbReference>
<feature type="region of interest" description="Disordered" evidence="7">
    <location>
        <begin position="137"/>
        <end position="185"/>
    </location>
</feature>
<dbReference type="Gene3D" id="6.10.330.20">
    <property type="match status" value="1"/>
</dbReference>
<keyword evidence="3" id="KW-0689">Ribosomal protein</keyword>
<keyword evidence="4" id="KW-0496">Mitochondrion</keyword>
<dbReference type="InterPro" id="IPR010729">
    <property type="entry name" value="Ribosomal_uL29_mit"/>
</dbReference>
<dbReference type="InterPro" id="IPR038340">
    <property type="entry name" value="MRP-L47_sf"/>
</dbReference>
<comment type="similarity">
    <text evidence="2">Belongs to the universal ribosomal protein uL29 family.</text>
</comment>
<evidence type="ECO:0000313" key="8">
    <source>
        <dbReference type="EMBL" id="CAE2237806.1"/>
    </source>
</evidence>
<dbReference type="PANTHER" id="PTHR21183:SF18">
    <property type="entry name" value="LARGE RIBOSOMAL SUBUNIT PROTEIN UL29M"/>
    <property type="match status" value="1"/>
</dbReference>
<gene>
    <name evidence="8" type="ORF">OAUR00152_LOCUS14575</name>
</gene>
<evidence type="ECO:0000256" key="7">
    <source>
        <dbReference type="SAM" id="MobiDB-lite"/>
    </source>
</evidence>
<sequence>MLSLISIGRITRSACGNALRQGPQFRPIQSIKPDQWLSNSRWWYSTSRPALGLEEFRDSVPREQRVQEKVGRSWKVKELRRKSFDDIWRLWLVLYKERNMLLTEKQILRRRNLEFPQPERWRKVKKSMQAIRHVMGERKREKIAAAKQKRRESEAQDAIEESVEIEDDEFDEDDEFEESTQQKSK</sequence>
<accession>A0A7S4IRP3</accession>